<evidence type="ECO:0000313" key="5">
    <source>
        <dbReference type="Proteomes" id="UP001221757"/>
    </source>
</evidence>
<name>A0AAD7DMT8_MYCRO</name>
<comment type="caution">
    <text evidence="4">The sequence shown here is derived from an EMBL/GenBank/DDBJ whole genome shotgun (WGS) entry which is preliminary data.</text>
</comment>
<proteinExistence type="inferred from homology"/>
<gene>
    <name evidence="4" type="ORF">B0H17DRAFT_1198716</name>
</gene>
<protein>
    <recommendedName>
        <fullName evidence="3">NAD(P)-binding domain-containing protein</fullName>
    </recommendedName>
</protein>
<feature type="signal peptide" evidence="2">
    <location>
        <begin position="1"/>
        <end position="24"/>
    </location>
</feature>
<dbReference type="InterPro" id="IPR036291">
    <property type="entry name" value="NAD(P)-bd_dom_sf"/>
</dbReference>
<reference evidence="4" key="1">
    <citation type="submission" date="2023-03" db="EMBL/GenBank/DDBJ databases">
        <title>Massive genome expansion in bonnet fungi (Mycena s.s.) driven by repeated elements and novel gene families across ecological guilds.</title>
        <authorList>
            <consortium name="Lawrence Berkeley National Laboratory"/>
            <person name="Harder C.B."/>
            <person name="Miyauchi S."/>
            <person name="Viragh M."/>
            <person name="Kuo A."/>
            <person name="Thoen E."/>
            <person name="Andreopoulos B."/>
            <person name="Lu D."/>
            <person name="Skrede I."/>
            <person name="Drula E."/>
            <person name="Henrissat B."/>
            <person name="Morin E."/>
            <person name="Kohler A."/>
            <person name="Barry K."/>
            <person name="LaButti K."/>
            <person name="Morin E."/>
            <person name="Salamov A."/>
            <person name="Lipzen A."/>
            <person name="Mereny Z."/>
            <person name="Hegedus B."/>
            <person name="Baldrian P."/>
            <person name="Stursova M."/>
            <person name="Weitz H."/>
            <person name="Taylor A."/>
            <person name="Grigoriev I.V."/>
            <person name="Nagy L.G."/>
            <person name="Martin F."/>
            <person name="Kauserud H."/>
        </authorList>
    </citation>
    <scope>NUCLEOTIDE SEQUENCE</scope>
    <source>
        <strain evidence="4">CBHHK067</strain>
    </source>
</reference>
<feature type="chain" id="PRO_5042048868" description="NAD(P)-binding domain-containing protein" evidence="2">
    <location>
        <begin position="25"/>
        <end position="228"/>
    </location>
</feature>
<dbReference type="PANTHER" id="PTHR43355:SF2">
    <property type="entry name" value="FLAVIN REDUCTASE (NADPH)"/>
    <property type="match status" value="1"/>
</dbReference>
<dbReference type="Proteomes" id="UP001221757">
    <property type="component" value="Unassembled WGS sequence"/>
</dbReference>
<evidence type="ECO:0000256" key="2">
    <source>
        <dbReference type="SAM" id="SignalP"/>
    </source>
</evidence>
<comment type="similarity">
    <text evidence="1">Belongs to the avfA family.</text>
</comment>
<keyword evidence="2" id="KW-0732">Signal</keyword>
<organism evidence="4 5">
    <name type="scientific">Mycena rosella</name>
    <name type="common">Pink bonnet</name>
    <name type="synonym">Agaricus rosellus</name>
    <dbReference type="NCBI Taxonomy" id="1033263"/>
    <lineage>
        <taxon>Eukaryota</taxon>
        <taxon>Fungi</taxon>
        <taxon>Dikarya</taxon>
        <taxon>Basidiomycota</taxon>
        <taxon>Agaricomycotina</taxon>
        <taxon>Agaricomycetes</taxon>
        <taxon>Agaricomycetidae</taxon>
        <taxon>Agaricales</taxon>
        <taxon>Marasmiineae</taxon>
        <taxon>Mycenaceae</taxon>
        <taxon>Mycena</taxon>
    </lineage>
</organism>
<dbReference type="SUPFAM" id="SSF51735">
    <property type="entry name" value="NAD(P)-binding Rossmann-fold domains"/>
    <property type="match status" value="1"/>
</dbReference>
<keyword evidence="5" id="KW-1185">Reference proteome</keyword>
<dbReference type="GO" id="GO:0042602">
    <property type="term" value="F:riboflavin reductase (NADPH) activity"/>
    <property type="evidence" value="ECO:0007669"/>
    <property type="project" value="TreeGrafter"/>
</dbReference>
<dbReference type="EMBL" id="JARKIE010000038">
    <property type="protein sequence ID" value="KAJ7695498.1"/>
    <property type="molecule type" value="Genomic_DNA"/>
</dbReference>
<dbReference type="GO" id="GO:0004074">
    <property type="term" value="F:biliverdin reductase [NAD(P)H] activity"/>
    <property type="evidence" value="ECO:0007669"/>
    <property type="project" value="TreeGrafter"/>
</dbReference>
<evidence type="ECO:0000313" key="4">
    <source>
        <dbReference type="EMBL" id="KAJ7695498.1"/>
    </source>
</evidence>
<dbReference type="InterPro" id="IPR016040">
    <property type="entry name" value="NAD(P)-bd_dom"/>
</dbReference>
<dbReference type="PANTHER" id="PTHR43355">
    <property type="entry name" value="FLAVIN REDUCTASE (NADPH)"/>
    <property type="match status" value="1"/>
</dbReference>
<feature type="domain" description="NAD(P)-binding" evidence="3">
    <location>
        <begin position="9"/>
        <end position="214"/>
    </location>
</feature>
<dbReference type="Gene3D" id="3.40.50.720">
    <property type="entry name" value="NAD(P)-binding Rossmann-like Domain"/>
    <property type="match status" value="1"/>
</dbReference>
<evidence type="ECO:0000256" key="1">
    <source>
        <dbReference type="ARBA" id="ARBA00038376"/>
    </source>
</evidence>
<sequence length="228" mass="23915">MSPSILLLGATGASGLAFIQVALSQPTPPKLTLYIRPGSRAKLPAGIETQTRVVEGQLTDGDALREAMDGVDTVVSVLGAYPSLSGFLSRSTSTPIADAFEGIIAAMRATGATRIFALSTQSFSPDPAETLSLKVWGYGLMPKILVPQGNAEMVGIGEAVAAASDLDWTVFRVPHLTDGAADLPVFAGLLGPEYKGSLALSRASLAAWILKEMEERKWVKNAPVLGNY</sequence>
<accession>A0AAD7DMT8</accession>
<dbReference type="Pfam" id="PF13460">
    <property type="entry name" value="NAD_binding_10"/>
    <property type="match status" value="1"/>
</dbReference>
<evidence type="ECO:0000259" key="3">
    <source>
        <dbReference type="Pfam" id="PF13460"/>
    </source>
</evidence>
<dbReference type="InterPro" id="IPR051606">
    <property type="entry name" value="Polyketide_Oxido-like"/>
</dbReference>
<dbReference type="AlphaFoldDB" id="A0AAD7DMT8"/>